<organism evidence="3 4">
    <name type="scientific">Dactylosporangium cerinum</name>
    <dbReference type="NCBI Taxonomy" id="1434730"/>
    <lineage>
        <taxon>Bacteria</taxon>
        <taxon>Bacillati</taxon>
        <taxon>Actinomycetota</taxon>
        <taxon>Actinomycetes</taxon>
        <taxon>Micromonosporales</taxon>
        <taxon>Micromonosporaceae</taxon>
        <taxon>Dactylosporangium</taxon>
    </lineage>
</organism>
<gene>
    <name evidence="3" type="ORF">ACFPIJ_32935</name>
</gene>
<dbReference type="CDD" id="cd19531">
    <property type="entry name" value="LCL_NRPS-like"/>
    <property type="match status" value="1"/>
</dbReference>
<dbReference type="InterPro" id="IPR001242">
    <property type="entry name" value="Condensation_dom"/>
</dbReference>
<dbReference type="SUPFAM" id="SSF52777">
    <property type="entry name" value="CoA-dependent acyltransferases"/>
    <property type="match status" value="2"/>
</dbReference>
<evidence type="ECO:0000313" key="4">
    <source>
        <dbReference type="Proteomes" id="UP001595912"/>
    </source>
</evidence>
<dbReference type="PANTHER" id="PTHR45527">
    <property type="entry name" value="NONRIBOSOMAL PEPTIDE SYNTHETASE"/>
    <property type="match status" value="1"/>
</dbReference>
<sequence length="546" mass="60308">MVNGSDRPPRDAGEQHGPPALAQLRQRVRTMPPAQRAALWHRLWSRGVPTAGLLDDAPPGEGGERAAPASFTQRRMVILHQQDARSAAYNSPAPVRVTGRFDRGTAEAALNDIGRRHDVLRTRLPIVEGIPVQRIAPPERRTLPLVDLSGLTREPARREADRLVRTEQGDPFDVAGGPLLRFHLVRLPAEESLLLLTFHHAVIDGWSFSVFAREFAALYGSHLNGTPDPLPPVTLQYGDYARWQQDWLETEEADQQLAYWVGKLIGAPEILALPTDHPRTADVSRRGAVHEFTIGPRIFGDLAGLARRHGATPFMVLLAAFQVVLAGYSGQRDIVVGTAVANRRFREFHDLLGFFVNSVALRGRPDPWLTFAEFVDQIRDTCLEAYANQDLPLDVLARELHPGRRLGQNPIYQVNLAYHNVPETITAAEGVDITPLDLNHDGARFDLDLTVLETADGLQCRLIYAADLFLPSTVARLASSLTTLLSTAVAVPDTRLDRLPLLDAALRREAVHHAAPVRPSIAPDQPVHRLFERRPGPARADPPDPP</sequence>
<dbReference type="PANTHER" id="PTHR45527:SF1">
    <property type="entry name" value="FATTY ACID SYNTHASE"/>
    <property type="match status" value="1"/>
</dbReference>
<reference evidence="4" key="1">
    <citation type="journal article" date="2019" name="Int. J. Syst. Evol. Microbiol.">
        <title>The Global Catalogue of Microorganisms (GCM) 10K type strain sequencing project: providing services to taxonomists for standard genome sequencing and annotation.</title>
        <authorList>
            <consortium name="The Broad Institute Genomics Platform"/>
            <consortium name="The Broad Institute Genome Sequencing Center for Infectious Disease"/>
            <person name="Wu L."/>
            <person name="Ma J."/>
        </authorList>
    </citation>
    <scope>NUCLEOTIDE SEQUENCE [LARGE SCALE GENOMIC DNA]</scope>
    <source>
        <strain evidence="4">CGMCC 4.7152</strain>
    </source>
</reference>
<dbReference type="Gene3D" id="3.30.559.30">
    <property type="entry name" value="Nonribosomal peptide synthetase, condensation domain"/>
    <property type="match status" value="1"/>
</dbReference>
<feature type="region of interest" description="Disordered" evidence="1">
    <location>
        <begin position="516"/>
        <end position="546"/>
    </location>
</feature>
<name>A0ABV9W3I1_9ACTN</name>
<evidence type="ECO:0000256" key="1">
    <source>
        <dbReference type="SAM" id="MobiDB-lite"/>
    </source>
</evidence>
<dbReference type="EMBL" id="JBHSIU010000041">
    <property type="protein sequence ID" value="MFC5002624.1"/>
    <property type="molecule type" value="Genomic_DNA"/>
</dbReference>
<evidence type="ECO:0000313" key="3">
    <source>
        <dbReference type="EMBL" id="MFC5002624.1"/>
    </source>
</evidence>
<dbReference type="InterPro" id="IPR023213">
    <property type="entry name" value="CAT-like_dom_sf"/>
</dbReference>
<accession>A0ABV9W3I1</accession>
<keyword evidence="4" id="KW-1185">Reference proteome</keyword>
<feature type="domain" description="Condensation" evidence="2">
    <location>
        <begin position="65"/>
        <end position="505"/>
    </location>
</feature>
<feature type="compositionally biased region" description="Basic and acidic residues" evidence="1">
    <location>
        <begin position="526"/>
        <end position="535"/>
    </location>
</feature>
<protein>
    <submittedName>
        <fullName evidence="3">Condensation domain-containing protein</fullName>
    </submittedName>
</protein>
<proteinExistence type="predicted"/>
<comment type="caution">
    <text evidence="3">The sequence shown here is derived from an EMBL/GenBank/DDBJ whole genome shotgun (WGS) entry which is preliminary data.</text>
</comment>
<dbReference type="RefSeq" id="WP_380120839.1">
    <property type="nucleotide sequence ID" value="NZ_JBHSIU010000041.1"/>
</dbReference>
<dbReference type="Proteomes" id="UP001595912">
    <property type="component" value="Unassembled WGS sequence"/>
</dbReference>
<evidence type="ECO:0000259" key="2">
    <source>
        <dbReference type="Pfam" id="PF00668"/>
    </source>
</evidence>
<dbReference type="Gene3D" id="3.30.559.10">
    <property type="entry name" value="Chloramphenicol acetyltransferase-like domain"/>
    <property type="match status" value="1"/>
</dbReference>
<dbReference type="Pfam" id="PF00668">
    <property type="entry name" value="Condensation"/>
    <property type="match status" value="1"/>
</dbReference>